<keyword evidence="6" id="KW-0206">Cytoskeleton</keyword>
<dbReference type="PANTHER" id="PTHR15431:SF19">
    <property type="entry name" value="CENTROSOMAL PROTEIN 20-RELATED"/>
    <property type="match status" value="1"/>
</dbReference>
<dbReference type="InterPro" id="IPR018993">
    <property type="entry name" value="FOP_dimerisation-dom_N"/>
</dbReference>
<comment type="similarity">
    <text evidence="3">Belongs to the CEP43 family.</text>
</comment>
<sequence>MINELIREYLIYNGYLFTESVLVAESGQPQFQLEREFLKDWLRVKVTKDAEELPLLYGLIASTKEDTNPSASADMPVSLTQT</sequence>
<evidence type="ECO:0000256" key="1">
    <source>
        <dbReference type="ARBA" id="ARBA00004120"/>
    </source>
</evidence>
<organism evidence="9 10">
    <name type="scientific">Stegodyphus mimosarum</name>
    <name type="common">African social velvet spider</name>
    <dbReference type="NCBI Taxonomy" id="407821"/>
    <lineage>
        <taxon>Eukaryota</taxon>
        <taxon>Metazoa</taxon>
        <taxon>Ecdysozoa</taxon>
        <taxon>Arthropoda</taxon>
        <taxon>Chelicerata</taxon>
        <taxon>Arachnida</taxon>
        <taxon>Araneae</taxon>
        <taxon>Araneomorphae</taxon>
        <taxon>Entelegynae</taxon>
        <taxon>Eresoidea</taxon>
        <taxon>Eresidae</taxon>
        <taxon>Stegodyphus</taxon>
    </lineage>
</organism>
<evidence type="ECO:0000256" key="7">
    <source>
        <dbReference type="ARBA" id="ARBA00023273"/>
    </source>
</evidence>
<name>A0A087T864_STEMI</name>
<dbReference type="Pfam" id="PF09398">
    <property type="entry name" value="FOP_dimer"/>
    <property type="match status" value="1"/>
</dbReference>
<dbReference type="Gene3D" id="1.20.960.40">
    <property type="match status" value="1"/>
</dbReference>
<dbReference type="GO" id="GO:0060271">
    <property type="term" value="P:cilium assembly"/>
    <property type="evidence" value="ECO:0007669"/>
    <property type="project" value="TreeGrafter"/>
</dbReference>
<dbReference type="STRING" id="407821.A0A087T864"/>
<keyword evidence="5" id="KW-0970">Cilium biogenesis/degradation</keyword>
<evidence type="ECO:0000256" key="2">
    <source>
        <dbReference type="ARBA" id="ARBA00004300"/>
    </source>
</evidence>
<evidence type="ECO:0000256" key="6">
    <source>
        <dbReference type="ARBA" id="ARBA00023212"/>
    </source>
</evidence>
<dbReference type="GO" id="GO:0005813">
    <property type="term" value="C:centrosome"/>
    <property type="evidence" value="ECO:0007669"/>
    <property type="project" value="UniProtKB-SubCell"/>
</dbReference>
<dbReference type="PROSITE" id="PS50896">
    <property type="entry name" value="LISH"/>
    <property type="match status" value="1"/>
</dbReference>
<evidence type="ECO:0000256" key="4">
    <source>
        <dbReference type="ARBA" id="ARBA00022490"/>
    </source>
</evidence>
<evidence type="ECO:0000256" key="5">
    <source>
        <dbReference type="ARBA" id="ARBA00022794"/>
    </source>
</evidence>
<evidence type="ECO:0000256" key="3">
    <source>
        <dbReference type="ARBA" id="ARBA00005385"/>
    </source>
</evidence>
<dbReference type="OrthoDB" id="5970631at2759"/>
<dbReference type="Proteomes" id="UP000054359">
    <property type="component" value="Unassembled WGS sequence"/>
</dbReference>
<evidence type="ECO:0000313" key="10">
    <source>
        <dbReference type="Proteomes" id="UP000054359"/>
    </source>
</evidence>
<feature type="domain" description="FGFR1 oncogene partner (FOP) N-terminal dimerisation" evidence="8">
    <location>
        <begin position="2"/>
        <end position="60"/>
    </location>
</feature>
<evidence type="ECO:0000259" key="8">
    <source>
        <dbReference type="Pfam" id="PF09398"/>
    </source>
</evidence>
<keyword evidence="7" id="KW-0966">Cell projection</keyword>
<accession>A0A087T864</accession>
<proteinExistence type="inferred from homology"/>
<keyword evidence="4" id="KW-0963">Cytoplasm</keyword>
<dbReference type="InterPro" id="IPR006594">
    <property type="entry name" value="LisH"/>
</dbReference>
<dbReference type="AlphaFoldDB" id="A0A087T864"/>
<reference evidence="9 10" key="1">
    <citation type="submission" date="2013-11" db="EMBL/GenBank/DDBJ databases">
        <title>Genome sequencing of Stegodyphus mimosarum.</title>
        <authorList>
            <person name="Bechsgaard J."/>
        </authorList>
    </citation>
    <scope>NUCLEOTIDE SEQUENCE [LARGE SCALE GENOMIC DNA]</scope>
</reference>
<feature type="non-terminal residue" evidence="9">
    <location>
        <position position="82"/>
    </location>
</feature>
<gene>
    <name evidence="9" type="ORF">X975_10869</name>
</gene>
<dbReference type="GO" id="GO:0034453">
    <property type="term" value="P:microtubule anchoring"/>
    <property type="evidence" value="ECO:0007669"/>
    <property type="project" value="InterPro"/>
</dbReference>
<evidence type="ECO:0000313" key="9">
    <source>
        <dbReference type="EMBL" id="KFM61303.1"/>
    </source>
</evidence>
<keyword evidence="10" id="KW-1185">Reference proteome</keyword>
<dbReference type="PANTHER" id="PTHR15431">
    <property type="entry name" value="FGFR1 ONCOGENE PARTNER/LISH DOMAIN-CONTAINING PROTEIN"/>
    <property type="match status" value="1"/>
</dbReference>
<dbReference type="GO" id="GO:0031514">
    <property type="term" value="C:motile cilium"/>
    <property type="evidence" value="ECO:0007669"/>
    <property type="project" value="TreeGrafter"/>
</dbReference>
<protein>
    <submittedName>
        <fullName evidence="9">LisH domain-containing protein FOPNL</fullName>
    </submittedName>
</protein>
<comment type="subcellular location">
    <subcellularLocation>
        <location evidence="1">Cytoplasm</location>
        <location evidence="1">Cytoskeleton</location>
        <location evidence="1">Cilium basal body</location>
    </subcellularLocation>
    <subcellularLocation>
        <location evidence="2">Cytoplasm</location>
        <location evidence="2">Cytoskeleton</location>
        <location evidence="2">Microtubule organizing center</location>
        <location evidence="2">Centrosome</location>
    </subcellularLocation>
</comment>
<dbReference type="EMBL" id="KK113902">
    <property type="protein sequence ID" value="KFM61303.1"/>
    <property type="molecule type" value="Genomic_DNA"/>
</dbReference>
<dbReference type="GO" id="GO:0036064">
    <property type="term" value="C:ciliary basal body"/>
    <property type="evidence" value="ECO:0007669"/>
    <property type="project" value="TreeGrafter"/>
</dbReference>